<proteinExistence type="predicted"/>
<evidence type="ECO:0000256" key="1">
    <source>
        <dbReference type="SAM" id="Phobius"/>
    </source>
</evidence>
<gene>
    <name evidence="2" type="ordered locus">SSP0173</name>
</gene>
<keyword evidence="3" id="KW-1185">Reference proteome</keyword>
<keyword evidence="1" id="KW-0812">Transmembrane</keyword>
<name>Q4A0S4_STAS1</name>
<feature type="transmembrane region" description="Helical" evidence="1">
    <location>
        <begin position="12"/>
        <end position="37"/>
    </location>
</feature>
<dbReference type="AlphaFoldDB" id="Q4A0S4"/>
<organism evidence="2 3">
    <name type="scientific">Staphylococcus saprophyticus subsp. saprophyticus (strain ATCC 15305 / DSM 20229 / NCIMB 8711 / NCTC 7292 / S-41)</name>
    <dbReference type="NCBI Taxonomy" id="342451"/>
    <lineage>
        <taxon>Bacteria</taxon>
        <taxon>Bacillati</taxon>
        <taxon>Bacillota</taxon>
        <taxon>Bacilli</taxon>
        <taxon>Bacillales</taxon>
        <taxon>Staphylococcaceae</taxon>
        <taxon>Staphylococcus</taxon>
    </lineage>
</organism>
<keyword evidence="1" id="KW-1133">Transmembrane helix</keyword>
<dbReference type="EMBL" id="AP008934">
    <property type="protein sequence ID" value="BAE17318.1"/>
    <property type="molecule type" value="Genomic_DNA"/>
</dbReference>
<dbReference type="KEGG" id="ssp:SSP0173"/>
<evidence type="ECO:0000313" key="2">
    <source>
        <dbReference type="EMBL" id="BAE17318.1"/>
    </source>
</evidence>
<protein>
    <submittedName>
        <fullName evidence="2">Uncharacterized protein</fullName>
    </submittedName>
</protein>
<reference evidence="2 3" key="1">
    <citation type="journal article" date="2005" name="Proc. Natl. Acad. Sci. U.S.A.">
        <title>Whole genome sequence of Staphylococcus saprophyticus reveals the pathogenesis of uncomplicated urinary tract infection.</title>
        <authorList>
            <person name="Kuroda M."/>
            <person name="Yamashita A."/>
            <person name="Hirakawa H."/>
            <person name="Kumano M."/>
            <person name="Morikawa K."/>
            <person name="Higashide M."/>
            <person name="Maruyama A."/>
            <person name="Inose Y."/>
            <person name="Matoba K."/>
            <person name="Toh H."/>
            <person name="Kuhara S."/>
            <person name="Hattori M."/>
            <person name="Ohta T."/>
        </authorList>
    </citation>
    <scope>NUCLEOTIDE SEQUENCE [LARGE SCALE GENOMIC DNA]</scope>
    <source>
        <strain evidence="3">ATCC 15305 / DSM 20229 / NCIMB 8711 / NCTC 7292 / S-41</strain>
    </source>
</reference>
<evidence type="ECO:0000313" key="3">
    <source>
        <dbReference type="Proteomes" id="UP000006371"/>
    </source>
</evidence>
<dbReference type="Proteomes" id="UP000006371">
    <property type="component" value="Chromosome"/>
</dbReference>
<dbReference type="HOGENOM" id="CLU_2384734_0_0_9"/>
<sequence>MFALSNACSNTSITWILCSNFWAAKSLFFCLMIWAIFKKSFSTLRTSKSFLTSTKTEFKSFTFSLCIMKMSAKHINHLSLFRYIEICQRYIVIL</sequence>
<keyword evidence="1" id="KW-0472">Membrane</keyword>
<accession>Q4A0S4</accession>